<comment type="caution">
    <text evidence="1">The sequence shown here is derived from an EMBL/GenBank/DDBJ whole genome shotgun (WGS) entry which is preliminary data.</text>
</comment>
<dbReference type="Proteomes" id="UP000248066">
    <property type="component" value="Unassembled WGS sequence"/>
</dbReference>
<name>A0A2W0H9G3_9BACI</name>
<dbReference type="AlphaFoldDB" id="A0A2W0H9G3"/>
<dbReference type="EMBL" id="PDOF01000001">
    <property type="protein sequence ID" value="PYZ97767.1"/>
    <property type="molecule type" value="Genomic_DNA"/>
</dbReference>
<evidence type="ECO:0000313" key="1">
    <source>
        <dbReference type="EMBL" id="PYZ97767.1"/>
    </source>
</evidence>
<dbReference type="RefSeq" id="WP_110517182.1">
    <property type="nucleotide sequence ID" value="NZ_PDOF01000001.1"/>
</dbReference>
<evidence type="ECO:0000313" key="2">
    <source>
        <dbReference type="Proteomes" id="UP000248066"/>
    </source>
</evidence>
<dbReference type="OrthoDB" id="2453967at2"/>
<protein>
    <submittedName>
        <fullName evidence="1">Uncharacterized protein</fullName>
    </submittedName>
</protein>
<proteinExistence type="predicted"/>
<organism evidence="1 2">
    <name type="scientific">Alteribacter lacisalsi</name>
    <dbReference type="NCBI Taxonomy" id="2045244"/>
    <lineage>
        <taxon>Bacteria</taxon>
        <taxon>Bacillati</taxon>
        <taxon>Bacillota</taxon>
        <taxon>Bacilli</taxon>
        <taxon>Bacillales</taxon>
        <taxon>Bacillaceae</taxon>
        <taxon>Alteribacter</taxon>
    </lineage>
</organism>
<sequence length="70" mass="7962">MTAFTVLILFIVISFGLWLSFKYDICSVNLFNRILSKGFGSLGKEETSLICCNKCKTVTRREETTPYCPN</sequence>
<keyword evidence="2" id="KW-1185">Reference proteome</keyword>
<accession>A0A2W0H9G3</accession>
<reference evidence="1 2" key="1">
    <citation type="submission" date="2017-10" db="EMBL/GenBank/DDBJ databases">
        <title>Bacillus sp. nov., a halophilic bacterium isolated from a Yangshapao Lake.</title>
        <authorList>
            <person name="Wang H."/>
        </authorList>
    </citation>
    <scope>NUCLEOTIDE SEQUENCE [LARGE SCALE GENOMIC DNA]</scope>
    <source>
        <strain evidence="1 2">YSP-3</strain>
    </source>
</reference>
<gene>
    <name evidence="1" type="ORF">CR205_04010</name>
</gene>